<comment type="cofactor">
    <cofactor evidence="1">
        <name>a divalent metal cation</name>
        <dbReference type="ChEBI" id="CHEBI:60240"/>
    </cofactor>
</comment>
<proteinExistence type="predicted"/>
<evidence type="ECO:0000313" key="5">
    <source>
        <dbReference type="Proteomes" id="UP001595859"/>
    </source>
</evidence>
<keyword evidence="5" id="KW-1185">Reference proteome</keyword>
<evidence type="ECO:0000259" key="3">
    <source>
        <dbReference type="Pfam" id="PF13359"/>
    </source>
</evidence>
<dbReference type="Proteomes" id="UP001595859">
    <property type="component" value="Unassembled WGS sequence"/>
</dbReference>
<dbReference type="RefSeq" id="WP_378058913.1">
    <property type="nucleotide sequence ID" value="NZ_JBHSIS010000014.1"/>
</dbReference>
<dbReference type="EMBL" id="JBHSIS010000014">
    <property type="protein sequence ID" value="MFC4856923.1"/>
    <property type="molecule type" value="Genomic_DNA"/>
</dbReference>
<gene>
    <name evidence="4" type="ORF">ACFPCV_25775</name>
</gene>
<reference evidence="5" key="1">
    <citation type="journal article" date="2019" name="Int. J. Syst. Evol. Microbiol.">
        <title>The Global Catalogue of Microorganisms (GCM) 10K type strain sequencing project: providing services to taxonomists for standard genome sequencing and annotation.</title>
        <authorList>
            <consortium name="The Broad Institute Genomics Platform"/>
            <consortium name="The Broad Institute Genome Sequencing Center for Infectious Disease"/>
            <person name="Wu L."/>
            <person name="Ma J."/>
        </authorList>
    </citation>
    <scope>NUCLEOTIDE SEQUENCE [LARGE SCALE GENOMIC DNA]</scope>
    <source>
        <strain evidence="5">ZS-22-S1</strain>
    </source>
</reference>
<protein>
    <submittedName>
        <fullName evidence="4">Transposase family protein</fullName>
    </submittedName>
</protein>
<evidence type="ECO:0000313" key="4">
    <source>
        <dbReference type="EMBL" id="MFC4856923.1"/>
    </source>
</evidence>
<sequence>MIAYRAMLDVPRDLAQYGSRLLHAECRRRGTRKNSKVLTCFWQAVLGLRWFRQNAEVAALARDHGVSRATGYRYLDEVIDVLADQAPDLHDALAKAKADGLAYVIPNGKIFSTDRYSEKTLSVDGKQIDLWYSGKHREPDGNVQALSEPDGLPRWVADVEPGSTHDLTAAREHVLGALYWAHSQLDLPALADGDYEGAGIEGR</sequence>
<dbReference type="Pfam" id="PF13359">
    <property type="entry name" value="DDE_Tnp_4"/>
    <property type="match status" value="1"/>
</dbReference>
<keyword evidence="2" id="KW-0479">Metal-binding</keyword>
<comment type="caution">
    <text evidence="4">The sequence shown here is derived from an EMBL/GenBank/DDBJ whole genome shotgun (WGS) entry which is preliminary data.</text>
</comment>
<accession>A0ABV9S805</accession>
<organism evidence="4 5">
    <name type="scientific">Actinophytocola glycyrrhizae</name>
    <dbReference type="NCBI Taxonomy" id="2044873"/>
    <lineage>
        <taxon>Bacteria</taxon>
        <taxon>Bacillati</taxon>
        <taxon>Actinomycetota</taxon>
        <taxon>Actinomycetes</taxon>
        <taxon>Pseudonocardiales</taxon>
        <taxon>Pseudonocardiaceae</taxon>
    </lineage>
</organism>
<dbReference type="InterPro" id="IPR027806">
    <property type="entry name" value="HARBI1_dom"/>
</dbReference>
<feature type="domain" description="DDE Tnp4" evidence="3">
    <location>
        <begin position="127"/>
        <end position="198"/>
    </location>
</feature>
<name>A0ABV9S805_9PSEU</name>
<evidence type="ECO:0000256" key="2">
    <source>
        <dbReference type="ARBA" id="ARBA00022723"/>
    </source>
</evidence>
<evidence type="ECO:0000256" key="1">
    <source>
        <dbReference type="ARBA" id="ARBA00001968"/>
    </source>
</evidence>